<protein>
    <submittedName>
        <fullName evidence="13">TonB-dependent receptor-like protein</fullName>
    </submittedName>
</protein>
<evidence type="ECO:0000256" key="4">
    <source>
        <dbReference type="ARBA" id="ARBA00022692"/>
    </source>
</evidence>
<evidence type="ECO:0000256" key="10">
    <source>
        <dbReference type="SAM" id="SignalP"/>
    </source>
</evidence>
<dbReference type="SUPFAM" id="SSF56935">
    <property type="entry name" value="Porins"/>
    <property type="match status" value="1"/>
</dbReference>
<dbReference type="Pfam" id="PF00593">
    <property type="entry name" value="TonB_dep_Rec_b-barrel"/>
    <property type="match status" value="1"/>
</dbReference>
<dbReference type="Pfam" id="PF07715">
    <property type="entry name" value="Plug"/>
    <property type="match status" value="1"/>
</dbReference>
<feature type="signal peptide" evidence="10">
    <location>
        <begin position="1"/>
        <end position="23"/>
    </location>
</feature>
<comment type="subcellular location">
    <subcellularLocation>
        <location evidence="1 8">Cell outer membrane</location>
        <topology evidence="1 8">Multi-pass membrane protein</topology>
    </subcellularLocation>
</comment>
<dbReference type="Proteomes" id="UP000284892">
    <property type="component" value="Unassembled WGS sequence"/>
</dbReference>
<evidence type="ECO:0000259" key="11">
    <source>
        <dbReference type="Pfam" id="PF00593"/>
    </source>
</evidence>
<feature type="domain" description="TonB-dependent receptor-like beta-barrel" evidence="11">
    <location>
        <begin position="279"/>
        <end position="729"/>
    </location>
</feature>
<evidence type="ECO:0000256" key="3">
    <source>
        <dbReference type="ARBA" id="ARBA00022452"/>
    </source>
</evidence>
<dbReference type="OrthoDB" id="9803050at2"/>
<sequence>MSKKGVLYLFVFLFFCNVCSVIAQNISKEKQPLAKILNYIEGKYKVNFTYVDQTIKDKELQLPKEFLTLAELITFLKKETNLDFILLEDNNIVISKRINPLSSFITQKLEEIIITNYLTKGIFKKSDGKIVIETEKFGILPGLIEPDILQTIQALPGILSVDETVSNINVRGGTHDQNLILWDGIKMHQSGHFFGLVSAFNPYLTKSVNVSKNGTSVKYGDGVSSVIDIQQSNNLDQEAKAGAGFNLIHADGFAKIPLNNKTELQVSARRSITDFIFTPTYDQYLQRVFQDSDFSNNQQSTNNIVSSNEEFYFYDIATKFLYDITDTDQLRFNFLTINNNLSYDQKSIENNTDNVFKNKLIQNNLVSSIEYLKYWNSTLTTTAQVYLSNYDLNATNFDVINAQRLNQENEVKDLGIKINATNHVDENLKLHGGYQFNEVIVSNIEDVNTPSFRSVVKEVNRTHSIYGEAEFTSANKNTYARIGIRTNYIEKFSEFFTEPRLSVSHKLDNNFRLEFLAEFKSQTTSQIIDLQNDFLGIEKRRWILSNNDDDVPIIKSQQGAVGIHYNKNKLLISAEAFIKNVEGITTRSQGFQNQFQFVNAIGKYQVKGIDFLINKQFKTISTWLSYSFSKNDYKFDNLNNGNSFANNLDIRHALTFAGTYTLDDLKLALGVNWHSGKPTTTPLENQNTTTNLIEYNTPNNERLKDYLRTDLSATYELQFSKTVDASIGVSIWNLLDKKNSINTYYVTDDDNTINKVENRSLGITPNVSFRVKF</sequence>
<keyword evidence="6 8" id="KW-0472">Membrane</keyword>
<dbReference type="InterPro" id="IPR012910">
    <property type="entry name" value="Plug_dom"/>
</dbReference>
<evidence type="ECO:0000259" key="12">
    <source>
        <dbReference type="Pfam" id="PF07715"/>
    </source>
</evidence>
<keyword evidence="14" id="KW-1185">Reference proteome</keyword>
<dbReference type="GO" id="GO:0009279">
    <property type="term" value="C:cell outer membrane"/>
    <property type="evidence" value="ECO:0007669"/>
    <property type="project" value="UniProtKB-SubCell"/>
</dbReference>
<dbReference type="EMBL" id="RAQJ01000006">
    <property type="protein sequence ID" value="RKE90902.1"/>
    <property type="molecule type" value="Genomic_DNA"/>
</dbReference>
<dbReference type="Gene3D" id="2.170.130.10">
    <property type="entry name" value="TonB-dependent receptor, plug domain"/>
    <property type="match status" value="1"/>
</dbReference>
<comment type="similarity">
    <text evidence="8 9">Belongs to the TonB-dependent receptor family.</text>
</comment>
<dbReference type="InterPro" id="IPR000531">
    <property type="entry name" value="Beta-barrel_TonB"/>
</dbReference>
<evidence type="ECO:0000256" key="7">
    <source>
        <dbReference type="ARBA" id="ARBA00023237"/>
    </source>
</evidence>
<keyword evidence="13" id="KW-0675">Receptor</keyword>
<dbReference type="RefSeq" id="WP_120202377.1">
    <property type="nucleotide sequence ID" value="NZ_RAQJ01000006.1"/>
</dbReference>
<keyword evidence="10" id="KW-0732">Signal</keyword>
<dbReference type="InterPro" id="IPR037066">
    <property type="entry name" value="Plug_dom_sf"/>
</dbReference>
<keyword evidence="3 8" id="KW-1134">Transmembrane beta strand</keyword>
<feature type="domain" description="TonB-dependent receptor plug" evidence="12">
    <location>
        <begin position="149"/>
        <end position="222"/>
    </location>
</feature>
<dbReference type="PROSITE" id="PS52016">
    <property type="entry name" value="TONB_DEPENDENT_REC_3"/>
    <property type="match status" value="1"/>
</dbReference>
<dbReference type="Gene3D" id="2.40.170.20">
    <property type="entry name" value="TonB-dependent receptor, beta-barrel domain"/>
    <property type="match status" value="1"/>
</dbReference>
<proteinExistence type="inferred from homology"/>
<evidence type="ECO:0000256" key="1">
    <source>
        <dbReference type="ARBA" id="ARBA00004571"/>
    </source>
</evidence>
<dbReference type="AlphaFoldDB" id="A0A420DF55"/>
<evidence type="ECO:0000256" key="5">
    <source>
        <dbReference type="ARBA" id="ARBA00023077"/>
    </source>
</evidence>
<keyword evidence="4 8" id="KW-0812">Transmembrane</keyword>
<organism evidence="13 14">
    <name type="scientific">Ichthyenterobacterium magnum</name>
    <dbReference type="NCBI Taxonomy" id="1230530"/>
    <lineage>
        <taxon>Bacteria</taxon>
        <taxon>Pseudomonadati</taxon>
        <taxon>Bacteroidota</taxon>
        <taxon>Flavobacteriia</taxon>
        <taxon>Flavobacteriales</taxon>
        <taxon>Flavobacteriaceae</taxon>
        <taxon>Ichthyenterobacterium</taxon>
    </lineage>
</organism>
<comment type="caution">
    <text evidence="13">The sequence shown here is derived from an EMBL/GenBank/DDBJ whole genome shotgun (WGS) entry which is preliminary data.</text>
</comment>
<dbReference type="InterPro" id="IPR036942">
    <property type="entry name" value="Beta-barrel_TonB_sf"/>
</dbReference>
<evidence type="ECO:0000313" key="13">
    <source>
        <dbReference type="EMBL" id="RKE90902.1"/>
    </source>
</evidence>
<evidence type="ECO:0000256" key="9">
    <source>
        <dbReference type="RuleBase" id="RU003357"/>
    </source>
</evidence>
<reference evidence="13 14" key="1">
    <citation type="submission" date="2018-09" db="EMBL/GenBank/DDBJ databases">
        <title>Genomic Encyclopedia of Archaeal and Bacterial Type Strains, Phase II (KMG-II): from individual species to whole genera.</title>
        <authorList>
            <person name="Goeker M."/>
        </authorList>
    </citation>
    <scope>NUCLEOTIDE SEQUENCE [LARGE SCALE GENOMIC DNA]</scope>
    <source>
        <strain evidence="13 14">DSM 26283</strain>
    </source>
</reference>
<evidence type="ECO:0000256" key="8">
    <source>
        <dbReference type="PROSITE-ProRule" id="PRU01360"/>
    </source>
</evidence>
<name>A0A420DF55_9FLAO</name>
<accession>A0A420DF55</accession>
<keyword evidence="2 8" id="KW-0813">Transport</keyword>
<gene>
    <name evidence="13" type="ORF">BXY80_2492</name>
</gene>
<feature type="chain" id="PRO_5019361453" evidence="10">
    <location>
        <begin position="24"/>
        <end position="773"/>
    </location>
</feature>
<keyword evidence="7 8" id="KW-0998">Cell outer membrane</keyword>
<dbReference type="InterPro" id="IPR039426">
    <property type="entry name" value="TonB-dep_rcpt-like"/>
</dbReference>
<keyword evidence="5 9" id="KW-0798">TonB box</keyword>
<evidence type="ECO:0000313" key="14">
    <source>
        <dbReference type="Proteomes" id="UP000284892"/>
    </source>
</evidence>
<evidence type="ECO:0000256" key="6">
    <source>
        <dbReference type="ARBA" id="ARBA00023136"/>
    </source>
</evidence>
<evidence type="ECO:0000256" key="2">
    <source>
        <dbReference type="ARBA" id="ARBA00022448"/>
    </source>
</evidence>